<evidence type="ECO:0000256" key="1">
    <source>
        <dbReference type="SAM" id="MobiDB-lite"/>
    </source>
</evidence>
<evidence type="ECO:0000313" key="3">
    <source>
        <dbReference type="Proteomes" id="UP000265618"/>
    </source>
</evidence>
<evidence type="ECO:0000313" key="2">
    <source>
        <dbReference type="EMBL" id="GIQ87606.1"/>
    </source>
</evidence>
<reference evidence="2 3" key="1">
    <citation type="journal article" date="2018" name="PLoS ONE">
        <title>The draft genome of Kipferlia bialata reveals reductive genome evolution in fornicate parasites.</title>
        <authorList>
            <person name="Tanifuji G."/>
            <person name="Takabayashi S."/>
            <person name="Kume K."/>
            <person name="Takagi M."/>
            <person name="Nakayama T."/>
            <person name="Kamikawa R."/>
            <person name="Inagaki Y."/>
            <person name="Hashimoto T."/>
        </authorList>
    </citation>
    <scope>NUCLEOTIDE SEQUENCE [LARGE SCALE GENOMIC DNA]</scope>
    <source>
        <strain evidence="2">NY0173</strain>
    </source>
</reference>
<dbReference type="EMBL" id="BDIP01003360">
    <property type="protein sequence ID" value="GIQ87606.1"/>
    <property type="molecule type" value="Genomic_DNA"/>
</dbReference>
<protein>
    <submittedName>
        <fullName evidence="2">Uncharacterized protein</fullName>
    </submittedName>
</protein>
<keyword evidence="3" id="KW-1185">Reference proteome</keyword>
<dbReference type="Proteomes" id="UP000265618">
    <property type="component" value="Unassembled WGS sequence"/>
</dbReference>
<sequence length="234" mass="26600">MTDVADLQQTVRALTMRCEALESRVKGYEAKEREREREREEEARIQEEKEHREKEERRERERERRQREERDRQIEREAAQGQFPDTMTLPPSLAESLSRSGMQGPLVSNAATIRDMMSGVQRAMSHARHTDPRPSGSTQPLGRIKMPKVTLRSSALGSTREGERERERERDRYASDSETESEQSSDAAVGATIGKAIGSHALSSERERERDFSGDSIDGDTTLHYGDLGDLGKL</sequence>
<feature type="region of interest" description="Disordered" evidence="1">
    <location>
        <begin position="26"/>
        <end position="104"/>
    </location>
</feature>
<feature type="region of interest" description="Disordered" evidence="1">
    <location>
        <begin position="119"/>
        <end position="234"/>
    </location>
</feature>
<feature type="compositionally biased region" description="Basic and acidic residues" evidence="1">
    <location>
        <begin position="160"/>
        <end position="175"/>
    </location>
</feature>
<feature type="compositionally biased region" description="Basic and acidic residues" evidence="1">
    <location>
        <begin position="203"/>
        <end position="213"/>
    </location>
</feature>
<feature type="compositionally biased region" description="Basic and acidic residues" evidence="1">
    <location>
        <begin position="26"/>
        <end position="78"/>
    </location>
</feature>
<dbReference type="AlphaFoldDB" id="A0A9K3D462"/>
<name>A0A9K3D462_9EUKA</name>
<gene>
    <name evidence="2" type="ORF">KIPB_009680</name>
</gene>
<accession>A0A9K3D462</accession>
<comment type="caution">
    <text evidence="2">The sequence shown here is derived from an EMBL/GenBank/DDBJ whole genome shotgun (WGS) entry which is preliminary data.</text>
</comment>
<proteinExistence type="predicted"/>
<organism evidence="2 3">
    <name type="scientific">Kipferlia bialata</name>
    <dbReference type="NCBI Taxonomy" id="797122"/>
    <lineage>
        <taxon>Eukaryota</taxon>
        <taxon>Metamonada</taxon>
        <taxon>Carpediemonas-like organisms</taxon>
        <taxon>Kipferlia</taxon>
    </lineage>
</organism>